<gene>
    <name evidence="2" type="ORF">HG15A2_12370</name>
</gene>
<feature type="signal peptide" evidence="1">
    <location>
        <begin position="1"/>
        <end position="32"/>
    </location>
</feature>
<evidence type="ECO:0008006" key="4">
    <source>
        <dbReference type="Google" id="ProtNLM"/>
    </source>
</evidence>
<dbReference type="OrthoDB" id="238106at2"/>
<evidence type="ECO:0000256" key="1">
    <source>
        <dbReference type="SAM" id="SignalP"/>
    </source>
</evidence>
<feature type="chain" id="PRO_5021856552" description="DUF1207 domain-containing protein" evidence="1">
    <location>
        <begin position="33"/>
        <end position="376"/>
    </location>
</feature>
<dbReference type="InterPro" id="IPR009599">
    <property type="entry name" value="DUF1207"/>
</dbReference>
<evidence type="ECO:0000313" key="2">
    <source>
        <dbReference type="EMBL" id="QDS97967.1"/>
    </source>
</evidence>
<dbReference type="AlphaFoldDB" id="A0A517MT42"/>
<dbReference type="Pfam" id="PF06727">
    <property type="entry name" value="DUF1207"/>
    <property type="match status" value="1"/>
</dbReference>
<proteinExistence type="predicted"/>
<keyword evidence="1" id="KW-0732">Signal</keyword>
<sequence length="376" mass="41457" precursor="true">MNQIIRLLHNSLIAICLSLALCASATFGQAPADAINVWQPHRSFDQPSSPVQPPGDSLSEIEQVVFDAPPVAGSEIYHLPNTVLPPSAMPATSVQPVVMPAEDICYLGDPYPNAFVNNEPWHFQLLPDGVIWSSYMAGVRESRTSGVVYGDQGGATLLDVSLGGRMAIFRNGTRGPSAKTGRPEGLEFQIEGAAMPRLNLDENWDLESVDFRFGMPIILARENWQWKFSYYHLSAHLGDELAIREAALGQRINYSRDVFVLGLSYYTSPAWRWYGEGGWAFYTDGGSDPWEFQFGVDISEPGPTGPSGTPFVALNGHLREEVDFGGNFVGQAGWLWRGDTGRTVRAGVHYHNGKSSQFEFFDQFEEQIGGGIWADF</sequence>
<reference evidence="2 3" key="1">
    <citation type="submission" date="2019-02" db="EMBL/GenBank/DDBJ databases">
        <title>Deep-cultivation of Planctomycetes and their phenomic and genomic characterization uncovers novel biology.</title>
        <authorList>
            <person name="Wiegand S."/>
            <person name="Jogler M."/>
            <person name="Boedeker C."/>
            <person name="Pinto D."/>
            <person name="Vollmers J."/>
            <person name="Rivas-Marin E."/>
            <person name="Kohn T."/>
            <person name="Peeters S.H."/>
            <person name="Heuer A."/>
            <person name="Rast P."/>
            <person name="Oberbeckmann S."/>
            <person name="Bunk B."/>
            <person name="Jeske O."/>
            <person name="Meyerdierks A."/>
            <person name="Storesund J.E."/>
            <person name="Kallscheuer N."/>
            <person name="Luecker S."/>
            <person name="Lage O.M."/>
            <person name="Pohl T."/>
            <person name="Merkel B.J."/>
            <person name="Hornburger P."/>
            <person name="Mueller R.-W."/>
            <person name="Bruemmer F."/>
            <person name="Labrenz M."/>
            <person name="Spormann A.M."/>
            <person name="Op den Camp H."/>
            <person name="Overmann J."/>
            <person name="Amann R."/>
            <person name="Jetten M.S.M."/>
            <person name="Mascher T."/>
            <person name="Medema M.H."/>
            <person name="Devos D.P."/>
            <person name="Kaster A.-K."/>
            <person name="Ovreas L."/>
            <person name="Rohde M."/>
            <person name="Galperin M.Y."/>
            <person name="Jogler C."/>
        </authorList>
    </citation>
    <scope>NUCLEOTIDE SEQUENCE [LARGE SCALE GENOMIC DNA]</scope>
    <source>
        <strain evidence="2 3">HG15A2</strain>
    </source>
</reference>
<dbReference type="KEGG" id="amob:HG15A2_12370"/>
<protein>
    <recommendedName>
        <fullName evidence="4">DUF1207 domain-containing protein</fullName>
    </recommendedName>
</protein>
<dbReference type="RefSeq" id="WP_145058766.1">
    <property type="nucleotide sequence ID" value="NZ_CP036263.1"/>
</dbReference>
<keyword evidence="3" id="KW-1185">Reference proteome</keyword>
<name>A0A517MT42_9BACT</name>
<evidence type="ECO:0000313" key="3">
    <source>
        <dbReference type="Proteomes" id="UP000319852"/>
    </source>
</evidence>
<accession>A0A517MT42</accession>
<dbReference type="EMBL" id="CP036263">
    <property type="protein sequence ID" value="QDS97967.1"/>
    <property type="molecule type" value="Genomic_DNA"/>
</dbReference>
<organism evidence="2 3">
    <name type="scientific">Adhaeretor mobilis</name>
    <dbReference type="NCBI Taxonomy" id="1930276"/>
    <lineage>
        <taxon>Bacteria</taxon>
        <taxon>Pseudomonadati</taxon>
        <taxon>Planctomycetota</taxon>
        <taxon>Planctomycetia</taxon>
        <taxon>Pirellulales</taxon>
        <taxon>Lacipirellulaceae</taxon>
        <taxon>Adhaeretor</taxon>
    </lineage>
</organism>
<dbReference type="Proteomes" id="UP000319852">
    <property type="component" value="Chromosome"/>
</dbReference>